<evidence type="ECO:0000256" key="10">
    <source>
        <dbReference type="ARBA" id="ARBA00022840"/>
    </source>
</evidence>
<keyword evidence="7 17" id="KW-0812">Transmembrane</keyword>
<dbReference type="InterPro" id="IPR036890">
    <property type="entry name" value="HATPase_C_sf"/>
</dbReference>
<dbReference type="Gene3D" id="6.10.340.10">
    <property type="match status" value="1"/>
</dbReference>
<dbReference type="Pfam" id="PF02518">
    <property type="entry name" value="HATPase_c"/>
    <property type="match status" value="1"/>
</dbReference>
<keyword evidence="9 20" id="KW-0418">Kinase</keyword>
<dbReference type="EMBL" id="AODH01000031">
    <property type="protein sequence ID" value="EUJ39084.1"/>
    <property type="molecule type" value="Genomic_DNA"/>
</dbReference>
<dbReference type="Pfam" id="PF00512">
    <property type="entry name" value="HisKA"/>
    <property type="match status" value="1"/>
</dbReference>
<evidence type="ECO:0000256" key="14">
    <source>
        <dbReference type="ARBA" id="ARBA00023136"/>
    </source>
</evidence>
<gene>
    <name evidence="20" type="ORF">BCAMP_08025</name>
</gene>
<keyword evidence="13" id="KW-0843">Virulence</keyword>
<feature type="transmembrane region" description="Helical" evidence="17">
    <location>
        <begin position="159"/>
        <end position="184"/>
    </location>
</feature>
<dbReference type="OrthoDB" id="9813151at2"/>
<comment type="function">
    <text evidence="15">Member of the two-component regulatory system HssS/HssR involved in intracellular heme homeostasis and tempering of staphylococcal virulence. HssS functions as a heme sensor histidine kinase which is autophosphorylated at a histidine residue and transfers its phosphate group to an aspartate residue of HssR. HssR/HssS activates the expression of hrtAB, an efflux pump, in response to extracellular heme, hemin, hemoglobin or blood.</text>
</comment>
<evidence type="ECO:0000256" key="6">
    <source>
        <dbReference type="ARBA" id="ARBA00022679"/>
    </source>
</evidence>
<organism evidence="20 21">
    <name type="scientific">Brochothrix campestris FSL F6-1037</name>
    <dbReference type="NCBI Taxonomy" id="1265861"/>
    <lineage>
        <taxon>Bacteria</taxon>
        <taxon>Bacillati</taxon>
        <taxon>Bacillota</taxon>
        <taxon>Bacilli</taxon>
        <taxon>Bacillales</taxon>
        <taxon>Listeriaceae</taxon>
        <taxon>Brochothrix</taxon>
    </lineage>
</organism>
<dbReference type="InterPro" id="IPR005467">
    <property type="entry name" value="His_kinase_dom"/>
</dbReference>
<dbReference type="InterPro" id="IPR003661">
    <property type="entry name" value="HisK_dim/P_dom"/>
</dbReference>
<keyword evidence="21" id="KW-1185">Reference proteome</keyword>
<dbReference type="PROSITE" id="PS50109">
    <property type="entry name" value="HIS_KIN"/>
    <property type="match status" value="1"/>
</dbReference>
<dbReference type="FunFam" id="3.30.565.10:FF:000006">
    <property type="entry name" value="Sensor histidine kinase WalK"/>
    <property type="match status" value="1"/>
</dbReference>
<dbReference type="Gene3D" id="1.10.287.130">
    <property type="match status" value="1"/>
</dbReference>
<evidence type="ECO:0000256" key="5">
    <source>
        <dbReference type="ARBA" id="ARBA00022553"/>
    </source>
</evidence>
<dbReference type="InterPro" id="IPR004358">
    <property type="entry name" value="Sig_transdc_His_kin-like_C"/>
</dbReference>
<dbReference type="Gene3D" id="3.30.565.10">
    <property type="entry name" value="Histidine kinase-like ATPase, C-terminal domain"/>
    <property type="match status" value="1"/>
</dbReference>
<name>W7CI72_9LIST</name>
<sequence>MKTLYIRIVTIFLVVMTVSCLLGFFGANLYYQLQLKPVNDQKIMKIAQSIATDYERDKTESLPRYLTQVGKLGYEVYTSDANGNEHFYGDDFRKTALSADVISSVLAGETYHGILAFKTGLFITGFFDNDVRNTVGVKVGDTAMFIRPSQAAQFGELRIFIALIGLFSALLSIVAVFIMTRYLVKPVRALTRATEAFSAGKPVENLPLKRQDELGQLARSFEMMTTELAEAEQKRQKFVANVSHELQTPLTTMQGFTAILQQGTVSEAEKARYLTIISAETKRLSQLTNELLTLSYLDQTTALPMTAEVSIARQIRQFIKATQWRWQLANITVTLETTDSLIRGHEALLYQVWQNLIGNALNYTPQDGRIDIRMSMSATDVILAVTNTGPAIPATDLKQLFDRFYIADKQRERQHQSSGLGLAIAAEIVERHQGEIKVRSTKTQTTFTVKLPRS</sequence>
<keyword evidence="8" id="KW-0547">Nucleotide-binding</keyword>
<keyword evidence="11 17" id="KW-1133">Transmembrane helix</keyword>
<dbReference type="PRINTS" id="PR00344">
    <property type="entry name" value="BCTRLSENSOR"/>
</dbReference>
<dbReference type="EC" id="2.7.13.3" evidence="3"/>
<dbReference type="InterPro" id="IPR003594">
    <property type="entry name" value="HATPase_dom"/>
</dbReference>
<keyword evidence="12" id="KW-0902">Two-component regulatory system</keyword>
<dbReference type="FunFam" id="1.10.287.130:FF:000001">
    <property type="entry name" value="Two-component sensor histidine kinase"/>
    <property type="match status" value="1"/>
</dbReference>
<comment type="caution">
    <text evidence="20">The sequence shown here is derived from an EMBL/GenBank/DDBJ whole genome shotgun (WGS) entry which is preliminary data.</text>
</comment>
<comment type="subcellular location">
    <subcellularLocation>
        <location evidence="2">Cell membrane</location>
        <topology evidence="2">Multi-pass membrane protein</topology>
    </subcellularLocation>
</comment>
<dbReference type="SMART" id="SM00387">
    <property type="entry name" value="HATPase_c"/>
    <property type="match status" value="1"/>
</dbReference>
<evidence type="ECO:0000259" key="19">
    <source>
        <dbReference type="PROSITE" id="PS50885"/>
    </source>
</evidence>
<dbReference type="InterPro" id="IPR036097">
    <property type="entry name" value="HisK_dim/P_sf"/>
</dbReference>
<feature type="domain" description="HAMP" evidence="19">
    <location>
        <begin position="181"/>
        <end position="233"/>
    </location>
</feature>
<dbReference type="RefSeq" id="WP_035314831.1">
    <property type="nucleotide sequence ID" value="NZ_AODH01000031.1"/>
</dbReference>
<dbReference type="PROSITE" id="PS50885">
    <property type="entry name" value="HAMP"/>
    <property type="match status" value="1"/>
</dbReference>
<evidence type="ECO:0000256" key="12">
    <source>
        <dbReference type="ARBA" id="ARBA00023012"/>
    </source>
</evidence>
<dbReference type="InterPro" id="IPR003660">
    <property type="entry name" value="HAMP_dom"/>
</dbReference>
<dbReference type="Pfam" id="PF00672">
    <property type="entry name" value="HAMP"/>
    <property type="match status" value="1"/>
</dbReference>
<protein>
    <recommendedName>
        <fullName evidence="16">Heme sensor protein HssS</fullName>
        <ecNumber evidence="3">2.7.13.3</ecNumber>
    </recommendedName>
</protein>
<dbReference type="GO" id="GO:0005524">
    <property type="term" value="F:ATP binding"/>
    <property type="evidence" value="ECO:0007669"/>
    <property type="project" value="UniProtKB-KW"/>
</dbReference>
<dbReference type="PATRIC" id="fig|1265861.3.peg.1577"/>
<evidence type="ECO:0000313" key="20">
    <source>
        <dbReference type="EMBL" id="EUJ39084.1"/>
    </source>
</evidence>
<evidence type="ECO:0000256" key="15">
    <source>
        <dbReference type="ARBA" id="ARBA00037219"/>
    </source>
</evidence>
<accession>W7CI72</accession>
<evidence type="ECO:0000256" key="3">
    <source>
        <dbReference type="ARBA" id="ARBA00012438"/>
    </source>
</evidence>
<keyword evidence="6" id="KW-0808">Transferase</keyword>
<keyword evidence="14 17" id="KW-0472">Membrane</keyword>
<reference evidence="20 21" key="1">
    <citation type="submission" date="2012-12" db="EMBL/GenBank/DDBJ databases">
        <title>Novel taxa of Listeriaceae from agricultural environments in the United States.</title>
        <authorList>
            <person name="den Bakker H.C."/>
            <person name="Allred A."/>
            <person name="Warchocki S."/>
            <person name="Wright E.M."/>
            <person name="Burrell A."/>
            <person name="Nightingale K.K."/>
            <person name="Kephart D."/>
            <person name="Wiedmann M."/>
        </authorList>
    </citation>
    <scope>NUCLEOTIDE SEQUENCE [LARGE SCALE GENOMIC DNA]</scope>
    <source>
        <strain evidence="20 21">FSL F6-1037</strain>
    </source>
</reference>
<dbReference type="STRING" id="1265861.BCAMP_08025"/>
<keyword evidence="10" id="KW-0067">ATP-binding</keyword>
<evidence type="ECO:0000256" key="8">
    <source>
        <dbReference type="ARBA" id="ARBA00022741"/>
    </source>
</evidence>
<dbReference type="PROSITE" id="PS51257">
    <property type="entry name" value="PROKAR_LIPOPROTEIN"/>
    <property type="match status" value="1"/>
</dbReference>
<dbReference type="GO" id="GO:0005886">
    <property type="term" value="C:plasma membrane"/>
    <property type="evidence" value="ECO:0007669"/>
    <property type="project" value="UniProtKB-SubCell"/>
</dbReference>
<evidence type="ECO:0000256" key="16">
    <source>
        <dbReference type="ARBA" id="ARBA00040841"/>
    </source>
</evidence>
<evidence type="ECO:0000256" key="13">
    <source>
        <dbReference type="ARBA" id="ARBA00023026"/>
    </source>
</evidence>
<dbReference type="CDD" id="cd06225">
    <property type="entry name" value="HAMP"/>
    <property type="match status" value="1"/>
</dbReference>
<evidence type="ECO:0000256" key="11">
    <source>
        <dbReference type="ARBA" id="ARBA00022989"/>
    </source>
</evidence>
<evidence type="ECO:0000256" key="7">
    <source>
        <dbReference type="ARBA" id="ARBA00022692"/>
    </source>
</evidence>
<evidence type="ECO:0000256" key="4">
    <source>
        <dbReference type="ARBA" id="ARBA00022475"/>
    </source>
</evidence>
<dbReference type="Proteomes" id="UP000019243">
    <property type="component" value="Unassembled WGS sequence"/>
</dbReference>
<dbReference type="PANTHER" id="PTHR45528">
    <property type="entry name" value="SENSOR HISTIDINE KINASE CPXA"/>
    <property type="match status" value="1"/>
</dbReference>
<keyword evidence="5" id="KW-0597">Phosphoprotein</keyword>
<evidence type="ECO:0000256" key="9">
    <source>
        <dbReference type="ARBA" id="ARBA00022777"/>
    </source>
</evidence>
<keyword evidence="4" id="KW-1003">Cell membrane</keyword>
<evidence type="ECO:0000256" key="1">
    <source>
        <dbReference type="ARBA" id="ARBA00000085"/>
    </source>
</evidence>
<dbReference type="AlphaFoldDB" id="W7CI72"/>
<dbReference type="InterPro" id="IPR050398">
    <property type="entry name" value="HssS/ArlS-like"/>
</dbReference>
<dbReference type="SUPFAM" id="SSF55874">
    <property type="entry name" value="ATPase domain of HSP90 chaperone/DNA topoisomerase II/histidine kinase"/>
    <property type="match status" value="1"/>
</dbReference>
<proteinExistence type="predicted"/>
<dbReference type="GO" id="GO:0000155">
    <property type="term" value="F:phosphorelay sensor kinase activity"/>
    <property type="evidence" value="ECO:0007669"/>
    <property type="project" value="InterPro"/>
</dbReference>
<dbReference type="SMART" id="SM00388">
    <property type="entry name" value="HisKA"/>
    <property type="match status" value="1"/>
</dbReference>
<feature type="domain" description="Histidine kinase" evidence="18">
    <location>
        <begin position="241"/>
        <end position="454"/>
    </location>
</feature>
<dbReference type="CDD" id="cd00075">
    <property type="entry name" value="HATPase"/>
    <property type="match status" value="1"/>
</dbReference>
<dbReference type="SUPFAM" id="SSF158472">
    <property type="entry name" value="HAMP domain-like"/>
    <property type="match status" value="1"/>
</dbReference>
<dbReference type="PANTHER" id="PTHR45528:SF11">
    <property type="entry name" value="HISTIDINE KINASE"/>
    <property type="match status" value="1"/>
</dbReference>
<dbReference type="SMART" id="SM00304">
    <property type="entry name" value="HAMP"/>
    <property type="match status" value="1"/>
</dbReference>
<evidence type="ECO:0000256" key="2">
    <source>
        <dbReference type="ARBA" id="ARBA00004651"/>
    </source>
</evidence>
<evidence type="ECO:0000256" key="17">
    <source>
        <dbReference type="SAM" id="Phobius"/>
    </source>
</evidence>
<evidence type="ECO:0000259" key="18">
    <source>
        <dbReference type="PROSITE" id="PS50109"/>
    </source>
</evidence>
<comment type="catalytic activity">
    <reaction evidence="1">
        <text>ATP + protein L-histidine = ADP + protein N-phospho-L-histidine.</text>
        <dbReference type="EC" id="2.7.13.3"/>
    </reaction>
</comment>
<evidence type="ECO:0000313" key="21">
    <source>
        <dbReference type="Proteomes" id="UP000019243"/>
    </source>
</evidence>
<dbReference type="SUPFAM" id="SSF47384">
    <property type="entry name" value="Homodimeric domain of signal transducing histidine kinase"/>
    <property type="match status" value="1"/>
</dbReference>
<dbReference type="CDD" id="cd00082">
    <property type="entry name" value="HisKA"/>
    <property type="match status" value="1"/>
</dbReference>
<feature type="transmembrane region" description="Helical" evidence="17">
    <location>
        <begin position="6"/>
        <end position="31"/>
    </location>
</feature>